<feature type="domain" description="OmpA-like" evidence="6">
    <location>
        <begin position="292"/>
        <end position="403"/>
    </location>
</feature>
<comment type="caution">
    <text evidence="7">The sequence shown here is derived from an EMBL/GenBank/DDBJ whole genome shotgun (WGS) entry which is preliminary data.</text>
</comment>
<evidence type="ECO:0000256" key="4">
    <source>
        <dbReference type="PROSITE-ProRule" id="PRU00473"/>
    </source>
</evidence>
<dbReference type="InterPro" id="IPR050330">
    <property type="entry name" value="Bact_OuterMem_StrucFunc"/>
</dbReference>
<dbReference type="CDD" id="cd07185">
    <property type="entry name" value="OmpA_C-like"/>
    <property type="match status" value="1"/>
</dbReference>
<dbReference type="EMBL" id="BMGM01000002">
    <property type="protein sequence ID" value="GGE27652.1"/>
    <property type="molecule type" value="Genomic_DNA"/>
</dbReference>
<dbReference type="RefSeq" id="WP_188457557.1">
    <property type="nucleotide sequence ID" value="NZ_BMGM01000002.1"/>
</dbReference>
<sequence length="403" mass="46383">MKLEKIIWLSFCLLLFASNYGQTSEGEIVISEEKIQQLANKLYELKLKRNPIENTITKINDEELIIRRLNNIIKTDTLDVKTLTYLIENILTSTEKEEVSSITIDSLNTSQSDVKTKTTRSINNEKTSETNQILERLSFIENQLKELKFQNSEPVIVEQSSDNTTNEEVVVKKWKDRNTSKILALQILQQNALSKTNSKLDSLLQLNGASRKDSLTKRQTEVTKTNAPQNNKEIESLKNQIYLLHAKLDRVLDDKIEKDAVEKVETASTLSDTVYADKTKEIDSAQEAYEARKRKYGSYFEQIFFENNSTKVKEEYQNLISNLVQQLNNETKIDVLIAGYASKTGNEDYNQQISMQRALALKMKLMQEGIAPERILTDYRGIDYDAQNLAEARRLDIKYVVRK</sequence>
<dbReference type="SUPFAM" id="SSF103088">
    <property type="entry name" value="OmpA-like"/>
    <property type="match status" value="1"/>
</dbReference>
<dbReference type="PANTHER" id="PTHR30329:SF21">
    <property type="entry name" value="LIPOPROTEIN YIAD-RELATED"/>
    <property type="match status" value="1"/>
</dbReference>
<dbReference type="InterPro" id="IPR006665">
    <property type="entry name" value="OmpA-like"/>
</dbReference>
<gene>
    <name evidence="7" type="ORF">GCM10010832_05450</name>
</gene>
<evidence type="ECO:0000256" key="1">
    <source>
        <dbReference type="ARBA" id="ARBA00004442"/>
    </source>
</evidence>
<dbReference type="Proteomes" id="UP000599179">
    <property type="component" value="Unassembled WGS sequence"/>
</dbReference>
<organism evidence="7 8">
    <name type="scientific">Psychroflexus planctonicus</name>
    <dbReference type="NCBI Taxonomy" id="1526575"/>
    <lineage>
        <taxon>Bacteria</taxon>
        <taxon>Pseudomonadati</taxon>
        <taxon>Bacteroidota</taxon>
        <taxon>Flavobacteriia</taxon>
        <taxon>Flavobacteriales</taxon>
        <taxon>Flavobacteriaceae</taxon>
        <taxon>Psychroflexus</taxon>
    </lineage>
</organism>
<comment type="subcellular location">
    <subcellularLocation>
        <location evidence="1">Cell outer membrane</location>
    </subcellularLocation>
</comment>
<dbReference type="Pfam" id="PF00691">
    <property type="entry name" value="OmpA"/>
    <property type="match status" value="1"/>
</dbReference>
<keyword evidence="2 4" id="KW-0472">Membrane</keyword>
<protein>
    <recommendedName>
        <fullName evidence="6">OmpA-like domain-containing protein</fullName>
    </recommendedName>
</protein>
<evidence type="ECO:0000313" key="8">
    <source>
        <dbReference type="Proteomes" id="UP000599179"/>
    </source>
</evidence>
<evidence type="ECO:0000313" key="7">
    <source>
        <dbReference type="EMBL" id="GGE27652.1"/>
    </source>
</evidence>
<dbReference type="InterPro" id="IPR036737">
    <property type="entry name" value="OmpA-like_sf"/>
</dbReference>
<evidence type="ECO:0000256" key="3">
    <source>
        <dbReference type="ARBA" id="ARBA00023237"/>
    </source>
</evidence>
<name>A0ABQ1SEM8_9FLAO</name>
<dbReference type="PRINTS" id="PR01021">
    <property type="entry name" value="OMPADOMAIN"/>
</dbReference>
<evidence type="ECO:0000256" key="2">
    <source>
        <dbReference type="ARBA" id="ARBA00023136"/>
    </source>
</evidence>
<reference evidence="8" key="1">
    <citation type="journal article" date="2019" name="Int. J. Syst. Evol. Microbiol.">
        <title>The Global Catalogue of Microorganisms (GCM) 10K type strain sequencing project: providing services to taxonomists for standard genome sequencing and annotation.</title>
        <authorList>
            <consortium name="The Broad Institute Genomics Platform"/>
            <consortium name="The Broad Institute Genome Sequencing Center for Infectious Disease"/>
            <person name="Wu L."/>
            <person name="Ma J."/>
        </authorList>
    </citation>
    <scope>NUCLEOTIDE SEQUENCE [LARGE SCALE GENOMIC DNA]</scope>
    <source>
        <strain evidence="8">CGMCC 1.12931</strain>
    </source>
</reference>
<keyword evidence="3" id="KW-0998">Cell outer membrane</keyword>
<keyword evidence="5" id="KW-0175">Coiled coil</keyword>
<keyword evidence="8" id="KW-1185">Reference proteome</keyword>
<evidence type="ECO:0000259" key="6">
    <source>
        <dbReference type="PROSITE" id="PS51123"/>
    </source>
</evidence>
<proteinExistence type="predicted"/>
<dbReference type="PANTHER" id="PTHR30329">
    <property type="entry name" value="STATOR ELEMENT OF FLAGELLAR MOTOR COMPLEX"/>
    <property type="match status" value="1"/>
</dbReference>
<evidence type="ECO:0000256" key="5">
    <source>
        <dbReference type="SAM" id="Coils"/>
    </source>
</evidence>
<dbReference type="PROSITE" id="PS51123">
    <property type="entry name" value="OMPA_2"/>
    <property type="match status" value="1"/>
</dbReference>
<dbReference type="Gene3D" id="3.30.1330.60">
    <property type="entry name" value="OmpA-like domain"/>
    <property type="match status" value="1"/>
</dbReference>
<feature type="coiled-coil region" evidence="5">
    <location>
        <begin position="275"/>
        <end position="333"/>
    </location>
</feature>
<dbReference type="InterPro" id="IPR006664">
    <property type="entry name" value="OMP_bac"/>
</dbReference>
<accession>A0ABQ1SEM8</accession>